<dbReference type="AlphaFoldDB" id="A0A6S6M608"/>
<feature type="transmembrane region" description="Helical" evidence="6">
    <location>
        <begin position="400"/>
        <end position="420"/>
    </location>
</feature>
<accession>A0A6S6M608</accession>
<keyword evidence="4 6" id="KW-1133">Transmembrane helix</keyword>
<keyword evidence="2" id="KW-1003">Cell membrane</keyword>
<evidence type="ECO:0000256" key="4">
    <source>
        <dbReference type="ARBA" id="ARBA00022989"/>
    </source>
</evidence>
<dbReference type="Pfam" id="PF02687">
    <property type="entry name" value="FtsX"/>
    <property type="match status" value="2"/>
</dbReference>
<dbReference type="InterPro" id="IPR038766">
    <property type="entry name" value="Membrane_comp_ABC_pdt"/>
</dbReference>
<name>A0A6S6M608_9BACT</name>
<keyword evidence="10" id="KW-1185">Reference proteome</keyword>
<dbReference type="PANTHER" id="PTHR30287">
    <property type="entry name" value="MEMBRANE COMPONENT OF PREDICTED ABC SUPERFAMILY METABOLITE UPTAKE TRANSPORTER"/>
    <property type="match status" value="1"/>
</dbReference>
<keyword evidence="5 6" id="KW-0472">Membrane</keyword>
<evidence type="ECO:0000256" key="2">
    <source>
        <dbReference type="ARBA" id="ARBA00022475"/>
    </source>
</evidence>
<dbReference type="InterPro" id="IPR003838">
    <property type="entry name" value="ABC3_permease_C"/>
</dbReference>
<dbReference type="Pfam" id="PF12704">
    <property type="entry name" value="MacB_PCD"/>
    <property type="match status" value="2"/>
</dbReference>
<evidence type="ECO:0000313" key="9">
    <source>
        <dbReference type="EMBL" id="BCG47316.1"/>
    </source>
</evidence>
<sequence length="847" mass="90477">MILWRAGVRNVLRHPWLTVLAVLGVALGVAVVTAVDHANEAAQRAFRIAAETVAGRATHQVVGGPAGLPDQLYRTIKADLRFRAAAPVVTGSLQLAGKPGRTFQLIGVDPFSESPIRSFSSRFSDKDILPKLVAQPGTVLMLRRTANELGVSRGQSFAVHVAGATRQLTLAGYLEPPDEVSGVALASVLVSDISTAQEILNRIGRLSSIDLVLPDGREGEARLRQLQAALPPEASIVSAGARAGAMEKMTRAFRLNLTALSLLALVVGMFLIYNTMTFSVIRRRRLIGMLRALGVSRREIFLMICAEALFIGVAGTVAGLFCGELLGSELTRLVTRTINDLYFVMEVRKVSLLPLALWKGAFLGVGATVVAAFPAALEATSAPPRAVLSRSVIEARHRKLVPIAAFGGTLLMLAGSWLFLYPLGGVAGGFVGLFAVIVGYTLLVPTAVLAFARVLRPVMGKLAGSIGKMAARGVAVSLSRTGVATAALVVAVSAGIGVGIMVGGFRLTVQNWLANWLQADVYVTSADKSGGRYRPPLDQALVRRLAALPGTAGITLSRRVSLEGAGGATEIFSVQVPEATFYRYPFKTGNPRYAWKSFSEGESVLVSEPYSYRHRVRVGDQVELRTRFGVKRFPVSAIIYDYGTDTGIVIMSRKGYLENFDDPSVDGMSFTAGAGQSVPALMEEIRKRAGGERINVISNAELRRATVEIFDRTFAITSVLRMLTMLVAFVGILSALMAMQVERARELAVLRAVGLTPGQVWGVVCGETFLIGLIGGVLSLPLGILEALVLIYVVNLRSFGWTMQLSIDPAYLLQAVILSVAAALLAGIYPSLRIARTSPALALKEED</sequence>
<dbReference type="GO" id="GO:0005886">
    <property type="term" value="C:plasma membrane"/>
    <property type="evidence" value="ECO:0007669"/>
    <property type="project" value="UniProtKB-SubCell"/>
</dbReference>
<protein>
    <submittedName>
        <fullName evidence="9">ABC transporter, fused permease protein</fullName>
    </submittedName>
</protein>
<feature type="transmembrane region" description="Helical" evidence="6">
    <location>
        <begin position="356"/>
        <end position="379"/>
    </location>
</feature>
<evidence type="ECO:0000256" key="5">
    <source>
        <dbReference type="ARBA" id="ARBA00023136"/>
    </source>
</evidence>
<evidence type="ECO:0000313" key="10">
    <source>
        <dbReference type="Proteomes" id="UP000515472"/>
    </source>
</evidence>
<keyword evidence="3 6" id="KW-0812">Transmembrane</keyword>
<feature type="transmembrane region" description="Helical" evidence="6">
    <location>
        <begin position="257"/>
        <end position="280"/>
    </location>
</feature>
<feature type="domain" description="MacB-like periplasmic core" evidence="8">
    <location>
        <begin position="18"/>
        <end position="221"/>
    </location>
</feature>
<dbReference type="InterPro" id="IPR025857">
    <property type="entry name" value="MacB_PCD"/>
</dbReference>
<organism evidence="9 10">
    <name type="scientific">Citrifermentans bremense</name>
    <dbReference type="NCBI Taxonomy" id="60035"/>
    <lineage>
        <taxon>Bacteria</taxon>
        <taxon>Pseudomonadati</taxon>
        <taxon>Thermodesulfobacteriota</taxon>
        <taxon>Desulfuromonadia</taxon>
        <taxon>Geobacterales</taxon>
        <taxon>Geobacteraceae</taxon>
        <taxon>Citrifermentans</taxon>
    </lineage>
</organism>
<feature type="domain" description="ABC3 transporter permease C-terminal" evidence="7">
    <location>
        <begin position="723"/>
        <end position="839"/>
    </location>
</feature>
<evidence type="ECO:0000256" key="1">
    <source>
        <dbReference type="ARBA" id="ARBA00004651"/>
    </source>
</evidence>
<feature type="transmembrane region" description="Helical" evidence="6">
    <location>
        <begin position="300"/>
        <end position="321"/>
    </location>
</feature>
<proteinExistence type="predicted"/>
<evidence type="ECO:0000259" key="8">
    <source>
        <dbReference type="Pfam" id="PF12704"/>
    </source>
</evidence>
<evidence type="ECO:0000256" key="3">
    <source>
        <dbReference type="ARBA" id="ARBA00022692"/>
    </source>
</evidence>
<evidence type="ECO:0000259" key="7">
    <source>
        <dbReference type="Pfam" id="PF02687"/>
    </source>
</evidence>
<dbReference type="RefSeq" id="WP_185242244.1">
    <property type="nucleotide sequence ID" value="NZ_AP023213.1"/>
</dbReference>
<dbReference type="PANTHER" id="PTHR30287:SF2">
    <property type="entry name" value="BLL1001 PROTEIN"/>
    <property type="match status" value="1"/>
</dbReference>
<dbReference type="EMBL" id="AP023213">
    <property type="protein sequence ID" value="BCG47316.1"/>
    <property type="molecule type" value="Genomic_DNA"/>
</dbReference>
<feature type="transmembrane region" description="Helical" evidence="6">
    <location>
        <begin position="426"/>
        <end position="452"/>
    </location>
</feature>
<comment type="subcellular location">
    <subcellularLocation>
        <location evidence="1">Cell membrane</location>
        <topology evidence="1">Multi-pass membrane protein</topology>
    </subcellularLocation>
</comment>
<feature type="domain" description="ABC3 transporter permease C-terminal" evidence="7">
    <location>
        <begin position="260"/>
        <end position="384"/>
    </location>
</feature>
<dbReference type="Proteomes" id="UP000515472">
    <property type="component" value="Chromosome"/>
</dbReference>
<gene>
    <name evidence="9" type="ORF">GEOBRER4_n2145</name>
</gene>
<dbReference type="KEGG" id="gbn:GEOBRER4_20660"/>
<reference evidence="9 10" key="1">
    <citation type="submission" date="2020-06" db="EMBL/GenBank/DDBJ databases">
        <title>Interaction of electrochemicaly active bacteria, Geobacter bremensis R4 on different carbon anode.</title>
        <authorList>
            <person name="Meng L."/>
            <person name="Yoshida N."/>
        </authorList>
    </citation>
    <scope>NUCLEOTIDE SEQUENCE [LARGE SCALE GENOMIC DNA]</scope>
    <source>
        <strain evidence="9 10">R4</strain>
    </source>
</reference>
<feature type="domain" description="MacB-like periplasmic core" evidence="8">
    <location>
        <begin position="481"/>
        <end position="687"/>
    </location>
</feature>
<feature type="transmembrane region" description="Helical" evidence="6">
    <location>
        <begin position="811"/>
        <end position="829"/>
    </location>
</feature>
<evidence type="ECO:0000256" key="6">
    <source>
        <dbReference type="SAM" id="Phobius"/>
    </source>
</evidence>
<feature type="transmembrane region" description="Helical" evidence="6">
    <location>
        <begin position="719"/>
        <end position="739"/>
    </location>
</feature>
<feature type="transmembrane region" description="Helical" evidence="6">
    <location>
        <begin position="760"/>
        <end position="791"/>
    </location>
</feature>
<feature type="transmembrane region" description="Helical" evidence="6">
    <location>
        <begin position="482"/>
        <end position="505"/>
    </location>
</feature>